<dbReference type="InterPro" id="IPR035418">
    <property type="entry name" value="AraC-bd_2"/>
</dbReference>
<feature type="domain" description="HTH araC/xylS-type" evidence="4">
    <location>
        <begin position="221"/>
        <end position="322"/>
    </location>
</feature>
<keyword evidence="2" id="KW-0238">DNA-binding</keyword>
<dbReference type="PROSITE" id="PS00041">
    <property type="entry name" value="HTH_ARAC_FAMILY_1"/>
    <property type="match status" value="1"/>
</dbReference>
<dbReference type="Proteomes" id="UP000004184">
    <property type="component" value="Unassembled WGS sequence"/>
</dbReference>
<dbReference type="RefSeq" id="WP_003995050.1">
    <property type="nucleotide sequence ID" value="NZ_GG657757.1"/>
</dbReference>
<evidence type="ECO:0000256" key="1">
    <source>
        <dbReference type="ARBA" id="ARBA00023015"/>
    </source>
</evidence>
<keyword evidence="1" id="KW-0805">Transcription regulation</keyword>
<evidence type="ECO:0000259" key="4">
    <source>
        <dbReference type="PROSITE" id="PS01124"/>
    </source>
</evidence>
<dbReference type="OrthoDB" id="9799345at2"/>
<dbReference type="InterPro" id="IPR018060">
    <property type="entry name" value="HTH_AraC"/>
</dbReference>
<dbReference type="EMBL" id="GG657757">
    <property type="protein sequence ID" value="EFL36897.1"/>
    <property type="molecule type" value="Genomic_DNA"/>
</dbReference>
<dbReference type="PANTHER" id="PTHR46796:SF6">
    <property type="entry name" value="ARAC SUBFAMILY"/>
    <property type="match status" value="1"/>
</dbReference>
<evidence type="ECO:0000313" key="6">
    <source>
        <dbReference type="Proteomes" id="UP000004184"/>
    </source>
</evidence>
<reference evidence="6" key="1">
    <citation type="submission" date="2009-02" db="EMBL/GenBank/DDBJ databases">
        <title>Annotation of Streptomyces viridochromogenes strain DSM 40736.</title>
        <authorList>
            <consortium name="The Broad Institute Genome Sequencing Platform"/>
            <consortium name="Broad Institute Microbial Sequencing Center"/>
            <person name="Fischbach M."/>
            <person name="Godfrey P."/>
            <person name="Ward D."/>
            <person name="Young S."/>
            <person name="Zeng Q."/>
            <person name="Koehrsen M."/>
            <person name="Alvarado L."/>
            <person name="Berlin A.M."/>
            <person name="Bochicchio J."/>
            <person name="Borenstein D."/>
            <person name="Chapman S.B."/>
            <person name="Chen Z."/>
            <person name="Engels R."/>
            <person name="Freedman E."/>
            <person name="Gellesch M."/>
            <person name="Goldberg J."/>
            <person name="Griggs A."/>
            <person name="Gujja S."/>
            <person name="Heilman E.R."/>
            <person name="Heiman D.I."/>
            <person name="Hepburn T.A."/>
            <person name="Howarth C."/>
            <person name="Jen D."/>
            <person name="Larson L."/>
            <person name="Lewis B."/>
            <person name="Mehta T."/>
            <person name="Park D."/>
            <person name="Pearson M."/>
            <person name="Richards J."/>
            <person name="Roberts A."/>
            <person name="Saif S."/>
            <person name="Shea T.D."/>
            <person name="Shenoy N."/>
            <person name="Sisk P."/>
            <person name="Stolte C."/>
            <person name="Sykes S.N."/>
            <person name="Thomson T."/>
            <person name="Walk T."/>
            <person name="White J."/>
            <person name="Yandava C."/>
            <person name="Straight P."/>
            <person name="Clardy J."/>
            <person name="Hung D."/>
            <person name="Kolter R."/>
            <person name="Mekalanos J."/>
            <person name="Walker S."/>
            <person name="Walsh C.T."/>
            <person name="Wieland-Brown L.C."/>
            <person name="Haas B."/>
            <person name="Nusbaum C."/>
            <person name="Birren B."/>
        </authorList>
    </citation>
    <scope>NUCLEOTIDE SEQUENCE [LARGE SCALE GENOMIC DNA]</scope>
    <source>
        <strain evidence="6">DSM 40736 / JCM 4977 / BCRC 1201 / Tue 494</strain>
    </source>
</reference>
<dbReference type="Gene3D" id="1.10.10.60">
    <property type="entry name" value="Homeodomain-like"/>
    <property type="match status" value="1"/>
</dbReference>
<dbReference type="InterPro" id="IPR009057">
    <property type="entry name" value="Homeodomain-like_sf"/>
</dbReference>
<dbReference type="SUPFAM" id="SSF46689">
    <property type="entry name" value="Homeodomain-like"/>
    <property type="match status" value="1"/>
</dbReference>
<dbReference type="PANTHER" id="PTHR46796">
    <property type="entry name" value="HTH-TYPE TRANSCRIPTIONAL ACTIVATOR RHAS-RELATED"/>
    <property type="match status" value="1"/>
</dbReference>
<evidence type="ECO:0000256" key="2">
    <source>
        <dbReference type="ARBA" id="ARBA00023125"/>
    </source>
</evidence>
<evidence type="ECO:0000256" key="3">
    <source>
        <dbReference type="ARBA" id="ARBA00023163"/>
    </source>
</evidence>
<name>D9XEU9_STRVT</name>
<dbReference type="InterPro" id="IPR018062">
    <property type="entry name" value="HTH_AraC-typ_CS"/>
</dbReference>
<keyword evidence="6" id="KW-1185">Reference proteome</keyword>
<dbReference type="eggNOG" id="COG2207">
    <property type="taxonomic scope" value="Bacteria"/>
</dbReference>
<dbReference type="SMART" id="SM00342">
    <property type="entry name" value="HTH_ARAC"/>
    <property type="match status" value="1"/>
</dbReference>
<dbReference type="Pfam" id="PF14525">
    <property type="entry name" value="AraC_binding_2"/>
    <property type="match status" value="1"/>
</dbReference>
<dbReference type="InterPro" id="IPR050204">
    <property type="entry name" value="AraC_XylS_family_regulators"/>
</dbReference>
<dbReference type="Pfam" id="PF12833">
    <property type="entry name" value="HTH_18"/>
    <property type="match status" value="1"/>
</dbReference>
<gene>
    <name evidence="5" type="ORF">SSQG_07415</name>
</gene>
<evidence type="ECO:0000313" key="5">
    <source>
        <dbReference type="EMBL" id="EFL36897.1"/>
    </source>
</evidence>
<dbReference type="HOGENOM" id="CLU_049704_1_1_11"/>
<dbReference type="PROSITE" id="PS01124">
    <property type="entry name" value="HTH_ARAC_FAMILY_2"/>
    <property type="match status" value="1"/>
</dbReference>
<accession>D9XEU9</accession>
<keyword evidence="3" id="KW-0804">Transcription</keyword>
<dbReference type="STRING" id="591159.SSQG_07415"/>
<dbReference type="GO" id="GO:0003700">
    <property type="term" value="F:DNA-binding transcription factor activity"/>
    <property type="evidence" value="ECO:0007669"/>
    <property type="project" value="InterPro"/>
</dbReference>
<dbReference type="GO" id="GO:0043565">
    <property type="term" value="F:sequence-specific DNA binding"/>
    <property type="evidence" value="ECO:0007669"/>
    <property type="project" value="InterPro"/>
</dbReference>
<proteinExistence type="predicted"/>
<protein>
    <submittedName>
        <fullName evidence="5">AraC-family transcriptional regulator</fullName>
    </submittedName>
</protein>
<organism evidence="5 6">
    <name type="scientific">Streptomyces viridochromogenes (strain DSM 40736 / JCM 4977 / BCRC 1201 / Tue 494)</name>
    <dbReference type="NCBI Taxonomy" id="591159"/>
    <lineage>
        <taxon>Bacteria</taxon>
        <taxon>Bacillati</taxon>
        <taxon>Actinomycetota</taxon>
        <taxon>Actinomycetes</taxon>
        <taxon>Kitasatosporales</taxon>
        <taxon>Streptomycetaceae</taxon>
        <taxon>Streptomyces</taxon>
    </lineage>
</organism>
<sequence length="339" mass="38327">MLNEKTFSTQDVLASDRLDRWRDHVSRTYVPAEVDSDHEVDFAASQRVLALGAVQLWTMEHPPMTLKRTRKLIRRSDPGLYHLSLPLHGTMRLSGSDREAHHEPYDLVLHDTSRPHRMRAIAGHGDGTVLGTGLFIPRKVLPLPENAVDGLLMRRLPGREGVGALLVQFLTQVARDSGSYRPADGPRLGTVAVDLLSALFAHVLDADKSLPPETHRQTLVLRIRGFVQQHLHDPHLTPRTIAAAHHISTSYLHRLFQDEDDTVAAWIRAQRLERARRDLADPTMRTIPIHAIASRWGFPRAADFTRAFRTAFGVPPRDYRHESVQFSPVRGDRRRPAPD</sequence>
<dbReference type="AlphaFoldDB" id="D9XEU9"/>